<dbReference type="SUPFAM" id="SSF47384">
    <property type="entry name" value="Homodimeric domain of signal transducing histidine kinase"/>
    <property type="match status" value="1"/>
</dbReference>
<evidence type="ECO:0000256" key="4">
    <source>
        <dbReference type="ARBA" id="ARBA00022679"/>
    </source>
</evidence>
<dbReference type="InterPro" id="IPR001789">
    <property type="entry name" value="Sig_transdc_resp-reg_receiver"/>
</dbReference>
<keyword evidence="3 6" id="KW-0597">Phosphoprotein</keyword>
<organism evidence="10 11">
    <name type="scientific">Cercospora kikuchii</name>
    <dbReference type="NCBI Taxonomy" id="84275"/>
    <lineage>
        <taxon>Eukaryota</taxon>
        <taxon>Fungi</taxon>
        <taxon>Dikarya</taxon>
        <taxon>Ascomycota</taxon>
        <taxon>Pezizomycotina</taxon>
        <taxon>Dothideomycetes</taxon>
        <taxon>Dothideomycetidae</taxon>
        <taxon>Mycosphaerellales</taxon>
        <taxon>Mycosphaerellaceae</taxon>
        <taxon>Cercospora</taxon>
    </lineage>
</organism>
<protein>
    <recommendedName>
        <fullName evidence="2">histidine kinase</fullName>
        <ecNumber evidence="2">2.7.13.3</ecNumber>
    </recommendedName>
</protein>
<evidence type="ECO:0000256" key="2">
    <source>
        <dbReference type="ARBA" id="ARBA00012438"/>
    </source>
</evidence>
<feature type="compositionally biased region" description="Basic residues" evidence="7">
    <location>
        <begin position="1023"/>
        <end position="1033"/>
    </location>
</feature>
<evidence type="ECO:0000259" key="9">
    <source>
        <dbReference type="PROSITE" id="PS50110"/>
    </source>
</evidence>
<dbReference type="SUPFAM" id="SSF52172">
    <property type="entry name" value="CheY-like"/>
    <property type="match status" value="1"/>
</dbReference>
<dbReference type="CDD" id="cd00082">
    <property type="entry name" value="HisKA"/>
    <property type="match status" value="1"/>
</dbReference>
<dbReference type="InterPro" id="IPR004358">
    <property type="entry name" value="Sig_transdc_His_kin-like_C"/>
</dbReference>
<dbReference type="AlphaFoldDB" id="A0A9P3CFA6"/>
<dbReference type="PANTHER" id="PTHR43047:SF72">
    <property type="entry name" value="OSMOSENSING HISTIDINE PROTEIN KINASE SLN1"/>
    <property type="match status" value="1"/>
</dbReference>
<dbReference type="SMART" id="SM00388">
    <property type="entry name" value="HisKA"/>
    <property type="match status" value="1"/>
</dbReference>
<dbReference type="PRINTS" id="PR00344">
    <property type="entry name" value="BCTRLSENSOR"/>
</dbReference>
<accession>A0A9P3CFA6</accession>
<dbReference type="GO" id="GO:0009927">
    <property type="term" value="F:histidine phosphotransfer kinase activity"/>
    <property type="evidence" value="ECO:0007669"/>
    <property type="project" value="TreeGrafter"/>
</dbReference>
<dbReference type="PROSITE" id="PS50110">
    <property type="entry name" value="RESPONSE_REGULATORY"/>
    <property type="match status" value="1"/>
</dbReference>
<dbReference type="InterPro" id="IPR003594">
    <property type="entry name" value="HATPase_dom"/>
</dbReference>
<feature type="compositionally biased region" description="Polar residues" evidence="7">
    <location>
        <begin position="999"/>
        <end position="1017"/>
    </location>
</feature>
<gene>
    <name evidence="10" type="ORF">CKM354_000514300</name>
</gene>
<feature type="compositionally biased region" description="Basic and acidic residues" evidence="7">
    <location>
        <begin position="297"/>
        <end position="309"/>
    </location>
</feature>
<dbReference type="SMART" id="SM00448">
    <property type="entry name" value="REC"/>
    <property type="match status" value="1"/>
</dbReference>
<evidence type="ECO:0000313" key="10">
    <source>
        <dbReference type="EMBL" id="GIZ41854.1"/>
    </source>
</evidence>
<comment type="caution">
    <text evidence="10">The sequence shown here is derived from an EMBL/GenBank/DDBJ whole genome shotgun (WGS) entry which is preliminary data.</text>
</comment>
<feature type="compositionally biased region" description="Basic and acidic residues" evidence="7">
    <location>
        <begin position="276"/>
        <end position="287"/>
    </location>
</feature>
<dbReference type="FunFam" id="3.30.450.40:FF:000083">
    <property type="entry name" value="Sensor histidine kinase/response regulator, putative (AFU_orthologue AFUA_4G00660)"/>
    <property type="match status" value="1"/>
</dbReference>
<dbReference type="InterPro" id="IPR003661">
    <property type="entry name" value="HisK_dim/P_dom"/>
</dbReference>
<dbReference type="CDD" id="cd17546">
    <property type="entry name" value="REC_hyHK_CKI1_RcsC-like"/>
    <property type="match status" value="1"/>
</dbReference>
<dbReference type="GO" id="GO:0000155">
    <property type="term" value="F:phosphorelay sensor kinase activity"/>
    <property type="evidence" value="ECO:0007669"/>
    <property type="project" value="InterPro"/>
</dbReference>
<dbReference type="SMART" id="SM00387">
    <property type="entry name" value="HATPase_c"/>
    <property type="match status" value="1"/>
</dbReference>
<dbReference type="SUPFAM" id="SSF55781">
    <property type="entry name" value="GAF domain-like"/>
    <property type="match status" value="1"/>
</dbReference>
<keyword evidence="5" id="KW-0418">Kinase</keyword>
<feature type="domain" description="Histidine kinase" evidence="8">
    <location>
        <begin position="587"/>
        <end position="839"/>
    </location>
</feature>
<dbReference type="PANTHER" id="PTHR43047">
    <property type="entry name" value="TWO-COMPONENT HISTIDINE PROTEIN KINASE"/>
    <property type="match status" value="1"/>
</dbReference>
<dbReference type="Gene3D" id="3.40.50.2300">
    <property type="match status" value="1"/>
</dbReference>
<dbReference type="GO" id="GO:0005886">
    <property type="term" value="C:plasma membrane"/>
    <property type="evidence" value="ECO:0007669"/>
    <property type="project" value="TreeGrafter"/>
</dbReference>
<dbReference type="Pfam" id="PF02518">
    <property type="entry name" value="HATPase_c"/>
    <property type="match status" value="1"/>
</dbReference>
<dbReference type="Gene3D" id="1.10.287.130">
    <property type="match status" value="1"/>
</dbReference>
<feature type="compositionally biased region" description="Polar residues" evidence="7">
    <location>
        <begin position="1064"/>
        <end position="1084"/>
    </location>
</feature>
<feature type="domain" description="Response regulatory" evidence="9">
    <location>
        <begin position="1116"/>
        <end position="1263"/>
    </location>
</feature>
<comment type="catalytic activity">
    <reaction evidence="1">
        <text>ATP + protein L-histidine = ADP + protein N-phospho-L-histidine.</text>
        <dbReference type="EC" id="2.7.13.3"/>
    </reaction>
</comment>
<dbReference type="EMBL" id="BOLY01000003">
    <property type="protein sequence ID" value="GIZ41854.1"/>
    <property type="molecule type" value="Genomic_DNA"/>
</dbReference>
<feature type="region of interest" description="Disordered" evidence="7">
    <location>
        <begin position="276"/>
        <end position="319"/>
    </location>
</feature>
<evidence type="ECO:0000256" key="5">
    <source>
        <dbReference type="ARBA" id="ARBA00022777"/>
    </source>
</evidence>
<dbReference type="InterPro" id="IPR005467">
    <property type="entry name" value="His_kinase_dom"/>
</dbReference>
<dbReference type="PROSITE" id="PS50109">
    <property type="entry name" value="HIS_KIN"/>
    <property type="match status" value="1"/>
</dbReference>
<dbReference type="Pfam" id="PF00072">
    <property type="entry name" value="Response_reg"/>
    <property type="match status" value="1"/>
</dbReference>
<dbReference type="EC" id="2.7.13.3" evidence="2"/>
<evidence type="ECO:0000313" key="11">
    <source>
        <dbReference type="Proteomes" id="UP000825890"/>
    </source>
</evidence>
<evidence type="ECO:0000256" key="1">
    <source>
        <dbReference type="ARBA" id="ARBA00000085"/>
    </source>
</evidence>
<reference evidence="10 11" key="1">
    <citation type="submission" date="2021-01" db="EMBL/GenBank/DDBJ databases">
        <title>Cercospora kikuchii MAFF 305040 whole genome shotgun sequence.</title>
        <authorList>
            <person name="Kashiwa T."/>
            <person name="Suzuki T."/>
        </authorList>
    </citation>
    <scope>NUCLEOTIDE SEQUENCE [LARGE SCALE GENOMIC DNA]</scope>
    <source>
        <strain evidence="10 11">MAFF 305040</strain>
    </source>
</reference>
<dbReference type="InterPro" id="IPR036890">
    <property type="entry name" value="HATPase_C_sf"/>
</dbReference>
<dbReference type="SUPFAM" id="SSF55874">
    <property type="entry name" value="ATPase domain of HSP90 chaperone/DNA topoisomerase II/histidine kinase"/>
    <property type="match status" value="1"/>
</dbReference>
<dbReference type="RefSeq" id="XP_044656341.1">
    <property type="nucleotide sequence ID" value="XM_044800406.1"/>
</dbReference>
<feature type="region of interest" description="Disordered" evidence="7">
    <location>
        <begin position="463"/>
        <end position="499"/>
    </location>
</feature>
<keyword evidence="11" id="KW-1185">Reference proteome</keyword>
<dbReference type="Gene3D" id="3.30.565.10">
    <property type="entry name" value="Histidine kinase-like ATPase, C-terminal domain"/>
    <property type="match status" value="1"/>
</dbReference>
<proteinExistence type="predicted"/>
<name>A0A9P3CFA6_9PEZI</name>
<feature type="compositionally biased region" description="Low complexity" evidence="7">
    <location>
        <begin position="1085"/>
        <end position="1112"/>
    </location>
</feature>
<dbReference type="Proteomes" id="UP000825890">
    <property type="component" value="Unassembled WGS sequence"/>
</dbReference>
<feature type="region of interest" description="Disordered" evidence="7">
    <location>
        <begin position="998"/>
        <end position="1112"/>
    </location>
</feature>
<dbReference type="InterPro" id="IPR036097">
    <property type="entry name" value="HisK_dim/P_sf"/>
</dbReference>
<evidence type="ECO:0000256" key="7">
    <source>
        <dbReference type="SAM" id="MobiDB-lite"/>
    </source>
</evidence>
<keyword evidence="4" id="KW-0808">Transferase</keyword>
<feature type="compositionally biased region" description="Low complexity" evidence="7">
    <location>
        <begin position="469"/>
        <end position="481"/>
    </location>
</feature>
<dbReference type="OrthoDB" id="303614at2759"/>
<feature type="modified residue" description="4-aspartylphosphate" evidence="6">
    <location>
        <position position="1193"/>
    </location>
</feature>
<sequence length="1264" mass="137476">MLAQDASATRTSKQRRRDEARREREFYAYYESVLAHAGAEPKFCNLYDAHAAAAHIPTASCDTTLTSFTQLAALRLAAKRSMLFFFDARFAYVIAESTRSLALDDDSVHAPEDALWLGFTKIPRGLSVCEVTVDLPLNQGSNADESDTQAVAHIINNLAEDTRFCNQPYVHDGPKARFYAGVPITTARGINIGAICILDDQPRDGLNVSQVDFLRTMASSVMSHLELVKAKQDNQRSHNMTSALGAFMDGTSEPADWWHRGARHPASHPNAHLRQQIETRSRTHGDPPSKNAPRASRRGETAVRQHHIGESSSDGLTTAGKPLAVDGLPARIAAAVGRAAGLLQTALTADAVFFLDAISRGGAVSGAQGLARNGIATDTSHTSDSADAAALVHEESQNAPAPQAVSSHSAILGAALSPTGDANIRKEKSRAQVKFPEHVLRSLLRRYPYGQIWHFNSDGDASDDEGYSSEELSSITSTSESAESHAGNRQTPAGRRAAQKLRSRVKSGRIIQDIFPGVRSFLIIGIWDHRAERWFGASLVLSYSPTRIFSYSSELSYMAAFCDVVLAQVASLEAQELGRSKNEFISSISHELRSPLHGILGSSEYLLDQEEDPTKLEMVRSVNLCGTTLLDIINDLLEYSGLNQNFAKRKKSPHTQDMGKIPATASAVMLSTLTEEAVDIAYLSFQHQSTGHKGSTDHLGKETPILILNIEAAGSSEWLFHVPSAPWKRICLNLVMNALKYTRNGFVSITLRNRRQPKTAVDRERFIELIVEDSGIGMSRKFLDNDLFRAFKQENSLAPGTGLGLNLVANIVKSMDGTVHVQSEAGLGTTVTVSIPVAQYTPMVSSESQPDCRTLPHHSWSADFVGFDARGADAAMQPPGVEANIRFSQSLKDYCVELGLDVRSDADTAGERPTLNFIQETGLDPVYPIHKSSSRPTSSSGSRLQTPAIVICKSRASAIRLQSSRAAIGLPDKMSFLWPPISSAKLSAAISTLIIPSADPQQEPSRSDHSGNSSNLMIQPHHVSNHSRRRAHNSRSVSSDYEQDDREESHKSAKFRSLPERGQTLPQRPQLTRSGSEPMASSRTALPSSLRAPLPSLQQPHDHTTSVTKSTRTSLSLLLVDDNAINLRILEAFAKKGGHSYMKACNGQGAVNLYCNAAVGKAAAVTQKNLSVDLTNPDAKAVPTKKPEIILMDINMPIMDGFEATRAIRNFEKSSKVPKATIIAVTGLGDTNAQDEAFACGMDLFLTKPVRMKDLHEVFASFDF</sequence>
<evidence type="ECO:0000256" key="6">
    <source>
        <dbReference type="PROSITE-ProRule" id="PRU00169"/>
    </source>
</evidence>
<dbReference type="GeneID" id="68290718"/>
<dbReference type="Pfam" id="PF00512">
    <property type="entry name" value="HisKA"/>
    <property type="match status" value="1"/>
</dbReference>
<evidence type="ECO:0000256" key="3">
    <source>
        <dbReference type="ARBA" id="ARBA00022553"/>
    </source>
</evidence>
<dbReference type="InterPro" id="IPR011006">
    <property type="entry name" value="CheY-like_superfamily"/>
</dbReference>
<evidence type="ECO:0000259" key="8">
    <source>
        <dbReference type="PROSITE" id="PS50109"/>
    </source>
</evidence>